<dbReference type="Proteomes" id="UP000199139">
    <property type="component" value="Unassembled WGS sequence"/>
</dbReference>
<dbReference type="RefSeq" id="WP_089853567.1">
    <property type="nucleotide sequence ID" value="NZ_BJWJ01000020.1"/>
</dbReference>
<sequence length="195" mass="22394">MQELEIERKNLLTKDEYIRLINGLSLTDITPQKQINHYFETPDFQLKQTGSALRIREKGDQYVLTLKEPHGDGLLETHAVLTKEEADRLINGTGELKPTIATRLLDLGVSLDALQFGGTLETNRIEVRKDDVLVVLDESHYLHHVDYELEIEGPTLELTEQRLQDILTRFSLTKKDTPNKIARFYAVLNNKDRLS</sequence>
<name>A0A1I6S3B5_9BACI</name>
<evidence type="ECO:0000313" key="3">
    <source>
        <dbReference type="EMBL" id="SFS71429.1"/>
    </source>
</evidence>
<evidence type="ECO:0000313" key="2">
    <source>
        <dbReference type="EMBL" id="GEM04945.1"/>
    </source>
</evidence>
<dbReference type="OrthoDB" id="384378at2"/>
<keyword evidence="5" id="KW-1185">Reference proteome</keyword>
<proteinExistence type="predicted"/>
<dbReference type="EMBL" id="BJWJ01000020">
    <property type="protein sequence ID" value="GEM04945.1"/>
    <property type="molecule type" value="Genomic_DNA"/>
</dbReference>
<feature type="domain" description="CYTH" evidence="1">
    <location>
        <begin position="3"/>
        <end position="191"/>
    </location>
</feature>
<reference evidence="2 5" key="2">
    <citation type="submission" date="2019-07" db="EMBL/GenBank/DDBJ databases">
        <title>Whole genome shotgun sequence of Halolactibacillus miurensis NBRC 100873.</title>
        <authorList>
            <person name="Hosoyama A."/>
            <person name="Uohara A."/>
            <person name="Ohji S."/>
            <person name="Ichikawa N."/>
        </authorList>
    </citation>
    <scope>NUCLEOTIDE SEQUENCE [LARGE SCALE GENOMIC DNA]</scope>
    <source>
        <strain evidence="2 5">NBRC 100873</strain>
    </source>
</reference>
<dbReference type="SMART" id="SM01118">
    <property type="entry name" value="CYTH"/>
    <property type="match status" value="1"/>
</dbReference>
<dbReference type="InterPro" id="IPR009195">
    <property type="entry name" value="Uncharacterised_YjbK"/>
</dbReference>
<organism evidence="3 4">
    <name type="scientific">Halolactibacillus miurensis</name>
    <dbReference type="NCBI Taxonomy" id="306541"/>
    <lineage>
        <taxon>Bacteria</taxon>
        <taxon>Bacillati</taxon>
        <taxon>Bacillota</taxon>
        <taxon>Bacilli</taxon>
        <taxon>Bacillales</taxon>
        <taxon>Bacillaceae</taxon>
        <taxon>Halolactibacillus</taxon>
    </lineage>
</organism>
<evidence type="ECO:0000313" key="5">
    <source>
        <dbReference type="Proteomes" id="UP000321773"/>
    </source>
</evidence>
<dbReference type="AlphaFoldDB" id="A0A1I6S3B5"/>
<dbReference type="InterPro" id="IPR033469">
    <property type="entry name" value="CYTH-like_dom_sf"/>
</dbReference>
<dbReference type="PIRSF" id="PIRSF012526">
    <property type="entry name" value="CYTH_UCP012526"/>
    <property type="match status" value="1"/>
</dbReference>
<dbReference type="SUPFAM" id="SSF55154">
    <property type="entry name" value="CYTH-like phosphatases"/>
    <property type="match status" value="1"/>
</dbReference>
<dbReference type="Pfam" id="PF01928">
    <property type="entry name" value="CYTH"/>
    <property type="match status" value="1"/>
</dbReference>
<evidence type="ECO:0000313" key="4">
    <source>
        <dbReference type="Proteomes" id="UP000199139"/>
    </source>
</evidence>
<accession>A0A1I6S3B5</accession>
<dbReference type="CDD" id="cd07762">
    <property type="entry name" value="CYTH-like_Pase_1"/>
    <property type="match status" value="1"/>
</dbReference>
<dbReference type="STRING" id="306541.SAMN05421668_107111"/>
<dbReference type="PROSITE" id="PS51707">
    <property type="entry name" value="CYTH"/>
    <property type="match status" value="1"/>
</dbReference>
<dbReference type="Proteomes" id="UP000321773">
    <property type="component" value="Unassembled WGS sequence"/>
</dbReference>
<dbReference type="EMBL" id="FPAI01000007">
    <property type="protein sequence ID" value="SFS71429.1"/>
    <property type="molecule type" value="Genomic_DNA"/>
</dbReference>
<protein>
    <submittedName>
        <fullName evidence="2">CYTH domain-containing protein</fullName>
    </submittedName>
    <submittedName>
        <fullName evidence="3">Uncharacterized protein YjbK</fullName>
    </submittedName>
</protein>
<gene>
    <name evidence="2" type="ORF">HMI01_19330</name>
    <name evidence="3" type="ORF">SAMN05421668_107111</name>
</gene>
<evidence type="ECO:0000259" key="1">
    <source>
        <dbReference type="PROSITE" id="PS51707"/>
    </source>
</evidence>
<reference evidence="3 4" key="1">
    <citation type="submission" date="2016-10" db="EMBL/GenBank/DDBJ databases">
        <authorList>
            <person name="de Groot N.N."/>
        </authorList>
    </citation>
    <scope>NUCLEOTIDE SEQUENCE [LARGE SCALE GENOMIC DNA]</scope>
    <source>
        <strain evidence="3 4">DSM 17074</strain>
    </source>
</reference>
<dbReference type="InterPro" id="IPR023577">
    <property type="entry name" value="CYTH_domain"/>
</dbReference>
<dbReference type="Gene3D" id="2.40.320.10">
    <property type="entry name" value="Hypothetical Protein Pfu-838710-001"/>
    <property type="match status" value="1"/>
</dbReference>